<evidence type="ECO:0000256" key="7">
    <source>
        <dbReference type="SAM" id="MobiDB-lite"/>
    </source>
</evidence>
<evidence type="ECO:0000256" key="6">
    <source>
        <dbReference type="SAM" id="Coils"/>
    </source>
</evidence>
<feature type="transmembrane region" description="Helical" evidence="8">
    <location>
        <begin position="440"/>
        <end position="458"/>
    </location>
</feature>
<feature type="region of interest" description="Disordered" evidence="7">
    <location>
        <begin position="315"/>
        <end position="355"/>
    </location>
</feature>
<evidence type="ECO:0000256" key="5">
    <source>
        <dbReference type="ARBA" id="ARBA00023136"/>
    </source>
</evidence>
<dbReference type="EMBL" id="CAJJDN010000009">
    <property type="protein sequence ID" value="CAD8055129.1"/>
    <property type="molecule type" value="Genomic_DNA"/>
</dbReference>
<evidence type="ECO:0000256" key="1">
    <source>
        <dbReference type="ARBA" id="ARBA00004141"/>
    </source>
</evidence>
<feature type="compositionally biased region" description="Polar residues" evidence="7">
    <location>
        <begin position="322"/>
        <end position="352"/>
    </location>
</feature>
<keyword evidence="5 8" id="KW-0472">Membrane</keyword>
<evidence type="ECO:0000313" key="12">
    <source>
        <dbReference type="Proteomes" id="UP000692954"/>
    </source>
</evidence>
<dbReference type="Pfam" id="PF08016">
    <property type="entry name" value="PKD_channel"/>
    <property type="match status" value="1"/>
</dbReference>
<feature type="coiled-coil region" evidence="6">
    <location>
        <begin position="9"/>
        <end position="50"/>
    </location>
</feature>
<protein>
    <submittedName>
        <fullName evidence="11">Uncharacterized protein</fullName>
    </submittedName>
</protein>
<feature type="domain" description="Polycystin" evidence="10">
    <location>
        <begin position="496"/>
        <end position="666"/>
    </location>
</feature>
<feature type="transmembrane region" description="Helical" evidence="8">
    <location>
        <begin position="828"/>
        <end position="848"/>
    </location>
</feature>
<sequence length="954" mass="111545">MEIDPDSKARKLRSRIMELNSQKNELQQEIDAKETRNKFLERELSDSLKNLNNMTLYVSKQIEMMEAEAPQQEILDKNRIKEFLKQISKQVLEKFGYHIDKYFRYLEECVSDEFPEQNNAENDNQYQTPPLTCAIQVKCPKALLSKEIRLQDDNIDYVTATFRYSKINSFQDLKKACLVYWNIYNMEQVRKEMHYEMGQSSCYDQQTKSKVNQQPDSQIAEQIDEIIQKQQHGLVSPGSMQTTNRNLISPQSEQIQECGNTDQIMLEKFCNRYEIVNDNQENIQNTELIERYYNKVLSDQNISYLCVTLKKKKVRTHRRGQQSESRQSNNTSNVQPERSQISHPHQSANITFDGSKVSEDKPLTQIDENEEEYDEQQDYDQQDLKIGLFRKYISFFNRFPLLKKQFVINVDKLKKRGKSAEKNQLEELKGEKLDDNHICILFILIILMILNILFLYFLDNGAYMQQHIKKIESALNVNKFLAISSITELQDYYINTQGLMYQFTSNNSDFKTSYEIIGALRFRQLRTQYTQCPNPIRTDKLPQVTCNYEIYNDQTFFTEQIGDGKKPWMLFTDSKYDRITEGQFSDYDSSGYIQDIRSNDLTPIYYIHNVIEGMFKHPFYFGESIIAQIMTMTVRSKNDGMFIFIEFLVEVTGLGIYPKQPNILPFSPNIFGKGSSSPYSIYAEMHSESPNSPNNKNVGYILYLITVLKIIVGIVYTVFQLIKMKDSFSSGIKYFISVVFLVNSMSLILNFSTADQALQLFKQNISVYDLVQKTSYIDLGDVADSYKSILVMTSLCICAHLIRIYLMFNIFKSLEQAIEAIESQYLQLLSSFTLLFLILSGFAIILTSQKGPYFVNYSVFTRSFAQLILMLCNSSNVGEFYDTDLTFSMLFMIFFYFILYQFLFGILAIIYIDSYRQVVISQGQPESKILKKNNLMNWLFNWLPSRIYQKKIQE</sequence>
<proteinExistence type="inferred from homology"/>
<evidence type="ECO:0000259" key="10">
    <source>
        <dbReference type="Pfam" id="PF20519"/>
    </source>
</evidence>
<comment type="subcellular location">
    <subcellularLocation>
        <location evidence="1">Membrane</location>
        <topology evidence="1">Multi-pass membrane protein</topology>
    </subcellularLocation>
</comment>
<feature type="domain" description="Polycystin cation channel PKD1/PKD2" evidence="9">
    <location>
        <begin position="696"/>
        <end position="918"/>
    </location>
</feature>
<dbReference type="Pfam" id="PF20519">
    <property type="entry name" value="Polycystin_dom"/>
    <property type="match status" value="1"/>
</dbReference>
<dbReference type="Proteomes" id="UP000692954">
    <property type="component" value="Unassembled WGS sequence"/>
</dbReference>
<comment type="similarity">
    <text evidence="2">Belongs to the polycystin family.</text>
</comment>
<evidence type="ECO:0000256" key="2">
    <source>
        <dbReference type="ARBA" id="ARBA00007200"/>
    </source>
</evidence>
<feature type="transmembrane region" description="Helical" evidence="8">
    <location>
        <begin position="789"/>
        <end position="808"/>
    </location>
</feature>
<dbReference type="InterPro" id="IPR051223">
    <property type="entry name" value="Polycystin"/>
</dbReference>
<feature type="transmembrane region" description="Helical" evidence="8">
    <location>
        <begin position="700"/>
        <end position="722"/>
    </location>
</feature>
<evidence type="ECO:0000259" key="9">
    <source>
        <dbReference type="Pfam" id="PF08016"/>
    </source>
</evidence>
<organism evidence="11 12">
    <name type="scientific">Paramecium sonneborni</name>
    <dbReference type="NCBI Taxonomy" id="65129"/>
    <lineage>
        <taxon>Eukaryota</taxon>
        <taxon>Sar</taxon>
        <taxon>Alveolata</taxon>
        <taxon>Ciliophora</taxon>
        <taxon>Intramacronucleata</taxon>
        <taxon>Oligohymenophorea</taxon>
        <taxon>Peniculida</taxon>
        <taxon>Parameciidae</taxon>
        <taxon>Paramecium</taxon>
    </lineage>
</organism>
<feature type="transmembrane region" description="Helical" evidence="8">
    <location>
        <begin position="734"/>
        <end position="752"/>
    </location>
</feature>
<dbReference type="PANTHER" id="PTHR10877:SF183">
    <property type="entry name" value="AT14535P-RELATED"/>
    <property type="match status" value="1"/>
</dbReference>
<keyword evidence="6" id="KW-0175">Coiled coil</keyword>
<evidence type="ECO:0000256" key="4">
    <source>
        <dbReference type="ARBA" id="ARBA00022989"/>
    </source>
</evidence>
<dbReference type="AlphaFoldDB" id="A0A8S1KIZ5"/>
<comment type="caution">
    <text evidence="11">The sequence shown here is derived from an EMBL/GenBank/DDBJ whole genome shotgun (WGS) entry which is preliminary data.</text>
</comment>
<dbReference type="InterPro" id="IPR013122">
    <property type="entry name" value="PKD1_2_channel"/>
</dbReference>
<keyword evidence="12" id="KW-1185">Reference proteome</keyword>
<keyword evidence="3 8" id="KW-0812">Transmembrane</keyword>
<feature type="transmembrane region" description="Helical" evidence="8">
    <location>
        <begin position="640"/>
        <end position="657"/>
    </location>
</feature>
<dbReference type="PANTHER" id="PTHR10877">
    <property type="entry name" value="POLYCYSTIN FAMILY MEMBER"/>
    <property type="match status" value="1"/>
</dbReference>
<evidence type="ECO:0000256" key="3">
    <source>
        <dbReference type="ARBA" id="ARBA00022692"/>
    </source>
</evidence>
<name>A0A8S1KIZ5_9CILI</name>
<gene>
    <name evidence="11" type="ORF">PSON_ATCC_30995.1.T0090086</name>
</gene>
<evidence type="ECO:0000256" key="8">
    <source>
        <dbReference type="SAM" id="Phobius"/>
    </source>
</evidence>
<dbReference type="GO" id="GO:0016020">
    <property type="term" value="C:membrane"/>
    <property type="evidence" value="ECO:0007669"/>
    <property type="project" value="UniProtKB-SubCell"/>
</dbReference>
<reference evidence="11" key="1">
    <citation type="submission" date="2021-01" db="EMBL/GenBank/DDBJ databases">
        <authorList>
            <consortium name="Genoscope - CEA"/>
            <person name="William W."/>
        </authorList>
    </citation>
    <scope>NUCLEOTIDE SEQUENCE</scope>
</reference>
<keyword evidence="4 8" id="KW-1133">Transmembrane helix</keyword>
<feature type="transmembrane region" description="Helical" evidence="8">
    <location>
        <begin position="885"/>
        <end position="912"/>
    </location>
</feature>
<dbReference type="InterPro" id="IPR046791">
    <property type="entry name" value="Polycystin_dom"/>
</dbReference>
<evidence type="ECO:0000313" key="11">
    <source>
        <dbReference type="EMBL" id="CAD8055129.1"/>
    </source>
</evidence>
<accession>A0A8S1KIZ5</accession>
<dbReference type="OrthoDB" id="292773at2759"/>